<dbReference type="SUPFAM" id="SSF46689">
    <property type="entry name" value="Homeodomain-like"/>
    <property type="match status" value="1"/>
</dbReference>
<dbReference type="PANTHER" id="PTHR43479:SF11">
    <property type="entry name" value="ACREF_ENVCD OPERON REPRESSOR-RELATED"/>
    <property type="match status" value="1"/>
</dbReference>
<feature type="DNA-binding region" description="H-T-H motif" evidence="2">
    <location>
        <begin position="37"/>
        <end position="56"/>
    </location>
</feature>
<sequence>MENQPNQTMDRRCRRTKQAISNAMLELIQEKPLSSITVSELADRADINRKTFYKHYHDTMSVLDEIEDRMVEKIFSNLNRENVLLDIEDPYPFLCRIGEGMRVEGPHMKTLIDAGQETRITQKLDQTVSRMLDSFLQHNTVIDPTTFRFFATFLVAGIRSIYIEILMGKTNIPVERYNEMIAELIGHAKKMLRPAPHTAARF</sequence>
<reference evidence="4 5" key="1">
    <citation type="submission" date="2020-08" db="EMBL/GenBank/DDBJ databases">
        <title>Genome public.</title>
        <authorList>
            <person name="Liu C."/>
            <person name="Sun Q."/>
        </authorList>
    </citation>
    <scope>NUCLEOTIDE SEQUENCE [LARGE SCALE GENOMIC DNA]</scope>
    <source>
        <strain evidence="4 5">BX1</strain>
    </source>
</reference>
<dbReference type="InterPro" id="IPR050624">
    <property type="entry name" value="HTH-type_Tx_Regulator"/>
</dbReference>
<evidence type="ECO:0000256" key="2">
    <source>
        <dbReference type="PROSITE-ProRule" id="PRU00335"/>
    </source>
</evidence>
<dbReference type="InterPro" id="IPR009057">
    <property type="entry name" value="Homeodomain-like_sf"/>
</dbReference>
<comment type="caution">
    <text evidence="4">The sequence shown here is derived from an EMBL/GenBank/DDBJ whole genome shotgun (WGS) entry which is preliminary data.</text>
</comment>
<evidence type="ECO:0000256" key="1">
    <source>
        <dbReference type="ARBA" id="ARBA00023125"/>
    </source>
</evidence>
<dbReference type="EMBL" id="JACRTB010000020">
    <property type="protein sequence ID" value="MBC8577064.1"/>
    <property type="molecule type" value="Genomic_DNA"/>
</dbReference>
<dbReference type="PANTHER" id="PTHR43479">
    <property type="entry name" value="ACREF/ENVCD OPERON REPRESSOR-RELATED"/>
    <property type="match status" value="1"/>
</dbReference>
<evidence type="ECO:0000313" key="5">
    <source>
        <dbReference type="Proteomes" id="UP000658131"/>
    </source>
</evidence>
<feature type="domain" description="HTH tetR-type" evidence="3">
    <location>
        <begin position="14"/>
        <end position="74"/>
    </location>
</feature>
<dbReference type="RefSeq" id="WP_262400534.1">
    <property type="nucleotide sequence ID" value="NZ_JACRTB010000020.1"/>
</dbReference>
<protein>
    <submittedName>
        <fullName evidence="4">TetR/AcrR family transcriptional regulator</fullName>
    </submittedName>
</protein>
<dbReference type="Pfam" id="PF00440">
    <property type="entry name" value="TetR_N"/>
    <property type="match status" value="1"/>
</dbReference>
<keyword evidence="5" id="KW-1185">Reference proteome</keyword>
<evidence type="ECO:0000313" key="4">
    <source>
        <dbReference type="EMBL" id="MBC8577064.1"/>
    </source>
</evidence>
<accession>A0ABR7NL60</accession>
<name>A0ABR7NL60_9FIRM</name>
<dbReference type="PROSITE" id="PS50977">
    <property type="entry name" value="HTH_TETR_2"/>
    <property type="match status" value="1"/>
</dbReference>
<organism evidence="4 5">
    <name type="scientific">Yanshouia hominis</name>
    <dbReference type="NCBI Taxonomy" id="2763673"/>
    <lineage>
        <taxon>Bacteria</taxon>
        <taxon>Bacillati</taxon>
        <taxon>Bacillota</taxon>
        <taxon>Clostridia</taxon>
        <taxon>Eubacteriales</taxon>
        <taxon>Oscillospiraceae</taxon>
        <taxon>Yanshouia</taxon>
    </lineage>
</organism>
<dbReference type="Gene3D" id="1.10.357.10">
    <property type="entry name" value="Tetracycline Repressor, domain 2"/>
    <property type="match status" value="1"/>
</dbReference>
<proteinExistence type="predicted"/>
<keyword evidence="1 2" id="KW-0238">DNA-binding</keyword>
<gene>
    <name evidence="4" type="ORF">H8717_11680</name>
</gene>
<dbReference type="Proteomes" id="UP000658131">
    <property type="component" value="Unassembled WGS sequence"/>
</dbReference>
<dbReference type="InterPro" id="IPR001647">
    <property type="entry name" value="HTH_TetR"/>
</dbReference>
<evidence type="ECO:0000259" key="3">
    <source>
        <dbReference type="PROSITE" id="PS50977"/>
    </source>
</evidence>